<dbReference type="FunFam" id="3.40.50.300:FF:000522">
    <property type="entry name" value="Gluconokinase"/>
    <property type="match status" value="1"/>
</dbReference>
<evidence type="ECO:0000256" key="6">
    <source>
        <dbReference type="ARBA" id="ARBA00022840"/>
    </source>
</evidence>
<evidence type="ECO:0000256" key="2">
    <source>
        <dbReference type="ARBA" id="ARBA00008420"/>
    </source>
</evidence>
<evidence type="ECO:0000256" key="8">
    <source>
        <dbReference type="RuleBase" id="RU363066"/>
    </source>
</evidence>
<dbReference type="GO" id="GO:0005524">
    <property type="term" value="F:ATP binding"/>
    <property type="evidence" value="ECO:0007669"/>
    <property type="project" value="UniProtKB-KW"/>
</dbReference>
<reference evidence="9" key="3">
    <citation type="submission" date="2025-09" db="UniProtKB">
        <authorList>
            <consortium name="Ensembl"/>
        </authorList>
    </citation>
    <scope>IDENTIFICATION</scope>
    <source>
        <strain evidence="9">Hd-rR</strain>
    </source>
</reference>
<dbReference type="AlphaFoldDB" id="A0A3B3HP96"/>
<evidence type="ECO:0000313" key="10">
    <source>
        <dbReference type="Proteomes" id="UP000001038"/>
    </source>
</evidence>
<organism evidence="9 10">
    <name type="scientific">Oryzias latipes</name>
    <name type="common">Japanese rice fish</name>
    <name type="synonym">Japanese killifish</name>
    <dbReference type="NCBI Taxonomy" id="8090"/>
    <lineage>
        <taxon>Eukaryota</taxon>
        <taxon>Metazoa</taxon>
        <taxon>Chordata</taxon>
        <taxon>Craniata</taxon>
        <taxon>Vertebrata</taxon>
        <taxon>Euteleostomi</taxon>
        <taxon>Actinopterygii</taxon>
        <taxon>Neopterygii</taxon>
        <taxon>Teleostei</taxon>
        <taxon>Neoteleostei</taxon>
        <taxon>Acanthomorphata</taxon>
        <taxon>Ovalentaria</taxon>
        <taxon>Atherinomorphae</taxon>
        <taxon>Beloniformes</taxon>
        <taxon>Adrianichthyidae</taxon>
        <taxon>Oryziinae</taxon>
        <taxon>Oryzias</taxon>
    </lineage>
</organism>
<dbReference type="PANTHER" id="PTHR43442:SF3">
    <property type="entry name" value="GLUCONOKINASE-RELATED"/>
    <property type="match status" value="1"/>
</dbReference>
<evidence type="ECO:0000256" key="4">
    <source>
        <dbReference type="ARBA" id="ARBA00022741"/>
    </source>
</evidence>
<dbReference type="InParanoid" id="A0A3B3HP96"/>
<dbReference type="Bgee" id="ENSORLG00000028424">
    <property type="expression patterns" value="Expressed in ovary and 14 other cell types or tissues"/>
</dbReference>
<dbReference type="GO" id="GO:0005975">
    <property type="term" value="P:carbohydrate metabolic process"/>
    <property type="evidence" value="ECO:0007669"/>
    <property type="project" value="InterPro"/>
</dbReference>
<keyword evidence="4 8" id="KW-0547">Nucleotide-binding</keyword>
<comment type="similarity">
    <text evidence="2 8">Belongs to the gluconokinase GntK/GntV family.</text>
</comment>
<keyword evidence="10" id="KW-1185">Reference proteome</keyword>
<dbReference type="SUPFAM" id="SSF52540">
    <property type="entry name" value="P-loop containing nucleoside triphosphate hydrolases"/>
    <property type="match status" value="1"/>
</dbReference>
<proteinExistence type="inferred from homology"/>
<dbReference type="STRING" id="8090.ENSORLP00000033554"/>
<dbReference type="GeneTree" id="ENSGT00390000003364"/>
<dbReference type="EC" id="2.7.1.12" evidence="8"/>
<comment type="pathway">
    <text evidence="1 8">Carbohydrate acid metabolism; D-gluconate degradation.</text>
</comment>
<dbReference type="KEGG" id="ola:101169116"/>
<dbReference type="NCBIfam" id="TIGR01313">
    <property type="entry name" value="therm_gnt_kin"/>
    <property type="match status" value="1"/>
</dbReference>
<dbReference type="RefSeq" id="XP_004072291.1">
    <property type="nucleotide sequence ID" value="XM_004072243.3"/>
</dbReference>
<protein>
    <recommendedName>
        <fullName evidence="8">Gluconokinase</fullName>
        <ecNumber evidence="8">2.7.1.12</ecNumber>
    </recommendedName>
</protein>
<evidence type="ECO:0000256" key="5">
    <source>
        <dbReference type="ARBA" id="ARBA00022777"/>
    </source>
</evidence>
<gene>
    <name evidence="9" type="primary">IDNK</name>
</gene>
<reference evidence="9" key="2">
    <citation type="submission" date="2025-08" db="UniProtKB">
        <authorList>
            <consortium name="Ensembl"/>
        </authorList>
    </citation>
    <scope>IDENTIFICATION</scope>
    <source>
        <strain evidence="9">Hd-rR</strain>
    </source>
</reference>
<name>A0A3B3HP96_ORYLA</name>
<dbReference type="Proteomes" id="UP000001038">
    <property type="component" value="Chromosome 9"/>
</dbReference>
<keyword evidence="5 8" id="KW-0418">Kinase</keyword>
<sequence>MIYIIMGVSGSGKSTLGIFLSKKLNWPFHEGDSFHSKENIEKMARGEPLTDQDRFPWLLKVHEVIQREKCSGCDALVACSALKRQYRQILLHGSRALSASSPGSHLDISSSSPDVFFIYLHGDYDFIYQRLVTRQGHYMRADLLRSQFDALEPPLNEENVLTLDIRKGVSEMAVEVEKHIMSVKPSTEKL</sequence>
<evidence type="ECO:0000313" key="9">
    <source>
        <dbReference type="Ensembl" id="ENSORLP00000033554.1"/>
    </source>
</evidence>
<reference evidence="9 10" key="1">
    <citation type="journal article" date="2007" name="Nature">
        <title>The medaka draft genome and insights into vertebrate genome evolution.</title>
        <authorList>
            <person name="Kasahara M."/>
            <person name="Naruse K."/>
            <person name="Sasaki S."/>
            <person name="Nakatani Y."/>
            <person name="Qu W."/>
            <person name="Ahsan B."/>
            <person name="Yamada T."/>
            <person name="Nagayasu Y."/>
            <person name="Doi K."/>
            <person name="Kasai Y."/>
            <person name="Jindo T."/>
            <person name="Kobayashi D."/>
            <person name="Shimada A."/>
            <person name="Toyoda A."/>
            <person name="Kuroki Y."/>
            <person name="Fujiyama A."/>
            <person name="Sasaki T."/>
            <person name="Shimizu A."/>
            <person name="Asakawa S."/>
            <person name="Shimizu N."/>
            <person name="Hashimoto S."/>
            <person name="Yang J."/>
            <person name="Lee Y."/>
            <person name="Matsushima K."/>
            <person name="Sugano S."/>
            <person name="Sakaizumi M."/>
            <person name="Narita T."/>
            <person name="Ohishi K."/>
            <person name="Haga S."/>
            <person name="Ohta F."/>
            <person name="Nomoto H."/>
            <person name="Nogata K."/>
            <person name="Morishita T."/>
            <person name="Endo T."/>
            <person name="Shin-I T."/>
            <person name="Takeda H."/>
            <person name="Morishita S."/>
            <person name="Kohara Y."/>
        </authorList>
    </citation>
    <scope>NUCLEOTIDE SEQUENCE [LARGE SCALE GENOMIC DNA]</scope>
    <source>
        <strain evidence="9 10">Hd-rR</strain>
    </source>
</reference>
<dbReference type="PANTHER" id="PTHR43442">
    <property type="entry name" value="GLUCONOKINASE-RELATED"/>
    <property type="match status" value="1"/>
</dbReference>
<comment type="catalytic activity">
    <reaction evidence="7 8">
        <text>D-gluconate + ATP = 6-phospho-D-gluconate + ADP + H(+)</text>
        <dbReference type="Rhea" id="RHEA:19433"/>
        <dbReference type="ChEBI" id="CHEBI:15378"/>
        <dbReference type="ChEBI" id="CHEBI:18391"/>
        <dbReference type="ChEBI" id="CHEBI:30616"/>
        <dbReference type="ChEBI" id="CHEBI:58759"/>
        <dbReference type="ChEBI" id="CHEBI:456216"/>
        <dbReference type="EC" id="2.7.1.12"/>
    </reaction>
</comment>
<dbReference type="Gene3D" id="3.40.50.300">
    <property type="entry name" value="P-loop containing nucleotide triphosphate hydrolases"/>
    <property type="match status" value="1"/>
</dbReference>
<dbReference type="GO" id="GO:0046316">
    <property type="term" value="F:gluconokinase activity"/>
    <property type="evidence" value="ECO:0000318"/>
    <property type="project" value="GO_Central"/>
</dbReference>
<evidence type="ECO:0000256" key="7">
    <source>
        <dbReference type="ARBA" id="ARBA00048090"/>
    </source>
</evidence>
<dbReference type="UniPathway" id="UPA00792"/>
<keyword evidence="6 8" id="KW-0067">ATP-binding</keyword>
<evidence type="ECO:0000256" key="3">
    <source>
        <dbReference type="ARBA" id="ARBA00022679"/>
    </source>
</evidence>
<dbReference type="CTD" id="414328"/>
<dbReference type="RefSeq" id="XP_020561497.1">
    <property type="nucleotide sequence ID" value="XM_020705838.2"/>
</dbReference>
<evidence type="ECO:0000256" key="1">
    <source>
        <dbReference type="ARBA" id="ARBA00004875"/>
    </source>
</evidence>
<dbReference type="Ensembl" id="ENSORLT00000043853.1">
    <property type="protein sequence ID" value="ENSORLP00000033554.1"/>
    <property type="gene ID" value="ENSORLG00000028424.1"/>
</dbReference>
<dbReference type="OrthoDB" id="275177at2759"/>
<dbReference type="RefSeq" id="XP_023814151.1">
    <property type="nucleotide sequence ID" value="XM_023958383.1"/>
</dbReference>
<dbReference type="InterPro" id="IPR027417">
    <property type="entry name" value="P-loop_NTPase"/>
</dbReference>
<dbReference type="CDD" id="cd02021">
    <property type="entry name" value="GntK"/>
    <property type="match status" value="1"/>
</dbReference>
<dbReference type="InterPro" id="IPR006001">
    <property type="entry name" value="Therm_gnt_kin"/>
</dbReference>
<keyword evidence="3 8" id="KW-0808">Transferase</keyword>
<accession>A0A3B3HP96</accession>
<dbReference type="GeneID" id="101169116"/>